<dbReference type="InterPro" id="IPR027417">
    <property type="entry name" value="P-loop_NTPase"/>
</dbReference>
<comment type="caution">
    <text evidence="3">The sequence shown here is derived from an EMBL/GenBank/DDBJ whole genome shotgun (WGS) entry which is preliminary data.</text>
</comment>
<proteinExistence type="predicted"/>
<evidence type="ECO:0000256" key="1">
    <source>
        <dbReference type="SAM" id="MobiDB-lite"/>
    </source>
</evidence>
<keyword evidence="4" id="KW-1185">Reference proteome</keyword>
<dbReference type="SUPFAM" id="SSF52540">
    <property type="entry name" value="P-loop containing nucleoside triphosphate hydrolases"/>
    <property type="match status" value="1"/>
</dbReference>
<dbReference type="RefSeq" id="WP_394395825.1">
    <property type="nucleotide sequence ID" value="NZ_JBIGHW010000002.1"/>
</dbReference>
<reference evidence="3 4" key="1">
    <citation type="submission" date="2024-08" db="EMBL/GenBank/DDBJ databases">
        <authorList>
            <person name="Lu H."/>
        </authorList>
    </citation>
    <scope>NUCLEOTIDE SEQUENCE [LARGE SCALE GENOMIC DNA]</scope>
    <source>
        <strain evidence="3 4">LKC17W</strain>
    </source>
</reference>
<gene>
    <name evidence="3" type="ORF">ACG0Z3_04890</name>
</gene>
<organism evidence="3 4">
    <name type="scientific">Pelomonas margarita</name>
    <dbReference type="NCBI Taxonomy" id="3299031"/>
    <lineage>
        <taxon>Bacteria</taxon>
        <taxon>Pseudomonadati</taxon>
        <taxon>Pseudomonadota</taxon>
        <taxon>Betaproteobacteria</taxon>
        <taxon>Burkholderiales</taxon>
        <taxon>Sphaerotilaceae</taxon>
        <taxon>Roseateles</taxon>
    </lineage>
</organism>
<evidence type="ECO:0000259" key="2">
    <source>
        <dbReference type="Pfam" id="PF13304"/>
    </source>
</evidence>
<name>A0ABW7FE68_9BURK</name>
<dbReference type="PANTHER" id="PTHR32182:SF22">
    <property type="entry name" value="ATP-DEPENDENT ENDONUCLEASE, OLD FAMILY-RELATED"/>
    <property type="match status" value="1"/>
</dbReference>
<dbReference type="PANTHER" id="PTHR32182">
    <property type="entry name" value="DNA REPLICATION AND REPAIR PROTEIN RECF"/>
    <property type="match status" value="1"/>
</dbReference>
<sequence>MLNHLHLSNVGLAPDLRINWAPRINLVTGDNGLGKSFLLDLAWWALTRTWAGAVALPATSAKKPTLGYGVQGAGSKATKVESEFRRADASWPLPAGKPPMPGIVIYIRIDGGFSVWDPARNYWRTDPGRPSAYHFQAPQVWDGLDLNGQRVCEGLERDWVNWQQGQKPQFAALESVLRALSPPGEPLRAGGAQRVFIGEGRDRPTLLVGGQTVPVALASAGVRRVLALAYFLVWAWHEHREAARLLGKQPEERLVLLFDEPETHLHPRWQRVILPSLLAAIDSLRGDQSRAPQLLVASHSPLVAASLEPLFDSAQDDLMHLGVHSGQVLVRQGLWAKQGDATNWLVSDIFGLEQARSLDAERAIEAAEAFMRGDKPLPKGLDSKAAINRQLQRLLAAEDDFWPRWLVETGALPSVGSSSPPKAKPARKARQ</sequence>
<accession>A0ABW7FE68</accession>
<dbReference type="Pfam" id="PF13304">
    <property type="entry name" value="AAA_21"/>
    <property type="match status" value="1"/>
</dbReference>
<feature type="domain" description="ATPase AAA-type core" evidence="2">
    <location>
        <begin position="209"/>
        <end position="303"/>
    </location>
</feature>
<dbReference type="Gene3D" id="3.40.50.300">
    <property type="entry name" value="P-loop containing nucleotide triphosphate hydrolases"/>
    <property type="match status" value="2"/>
</dbReference>
<dbReference type="InterPro" id="IPR003959">
    <property type="entry name" value="ATPase_AAA_core"/>
</dbReference>
<feature type="region of interest" description="Disordered" evidence="1">
    <location>
        <begin position="411"/>
        <end position="431"/>
    </location>
</feature>
<dbReference type="EMBL" id="JBIGHW010000002">
    <property type="protein sequence ID" value="MFG6440011.1"/>
    <property type="molecule type" value="Genomic_DNA"/>
</dbReference>
<evidence type="ECO:0000313" key="3">
    <source>
        <dbReference type="EMBL" id="MFG6440011.1"/>
    </source>
</evidence>
<dbReference type="Proteomes" id="UP001606301">
    <property type="component" value="Unassembled WGS sequence"/>
</dbReference>
<evidence type="ECO:0000313" key="4">
    <source>
        <dbReference type="Proteomes" id="UP001606301"/>
    </source>
</evidence>
<protein>
    <submittedName>
        <fullName evidence="3">AAA family ATPase</fullName>
    </submittedName>
</protein>